<dbReference type="OrthoDB" id="425681at2759"/>
<accession>A0A4C1YT18</accession>
<dbReference type="STRING" id="151549.A0A4C1YT18"/>
<proteinExistence type="predicted"/>
<dbReference type="Proteomes" id="UP000299102">
    <property type="component" value="Unassembled WGS sequence"/>
</dbReference>
<comment type="caution">
    <text evidence="1">The sequence shown here is derived from an EMBL/GenBank/DDBJ whole genome shotgun (WGS) entry which is preliminary data.</text>
</comment>
<protein>
    <submittedName>
        <fullName evidence="1">Uncharacterized protein</fullName>
    </submittedName>
</protein>
<name>A0A4C1YT18_EUMVA</name>
<evidence type="ECO:0000313" key="1">
    <source>
        <dbReference type="EMBL" id="GBP77759.1"/>
    </source>
</evidence>
<gene>
    <name evidence="1" type="ORF">EVAR_98452_1</name>
</gene>
<organism evidence="1 2">
    <name type="scientific">Eumeta variegata</name>
    <name type="common">Bagworm moth</name>
    <name type="synonym">Eumeta japonica</name>
    <dbReference type="NCBI Taxonomy" id="151549"/>
    <lineage>
        <taxon>Eukaryota</taxon>
        <taxon>Metazoa</taxon>
        <taxon>Ecdysozoa</taxon>
        <taxon>Arthropoda</taxon>
        <taxon>Hexapoda</taxon>
        <taxon>Insecta</taxon>
        <taxon>Pterygota</taxon>
        <taxon>Neoptera</taxon>
        <taxon>Endopterygota</taxon>
        <taxon>Lepidoptera</taxon>
        <taxon>Glossata</taxon>
        <taxon>Ditrysia</taxon>
        <taxon>Tineoidea</taxon>
        <taxon>Psychidae</taxon>
        <taxon>Oiketicinae</taxon>
        <taxon>Eumeta</taxon>
    </lineage>
</organism>
<sequence length="148" mass="17202">MVFERSESTNERDILIEGEIVEQVKVFVFLGSLLTNDGKHDRDIERRGNAGDRVNGALLSIMNSKSISRLAIHNEVLIPTLMCVSENWVWQKKNKSRVDVMERLSLRSQCGVSREDRCRDSNVRERCSLQEDVVIRVERDMLRWFGHL</sequence>
<dbReference type="PANTHER" id="PTHR47027:SF30">
    <property type="entry name" value="THAP-TYPE DOMAIN-CONTAINING PROTEIN"/>
    <property type="match status" value="1"/>
</dbReference>
<evidence type="ECO:0000313" key="2">
    <source>
        <dbReference type="Proteomes" id="UP000299102"/>
    </source>
</evidence>
<dbReference type="PANTHER" id="PTHR47027">
    <property type="entry name" value="REVERSE TRANSCRIPTASE DOMAIN-CONTAINING PROTEIN"/>
    <property type="match status" value="1"/>
</dbReference>
<keyword evidence="2" id="KW-1185">Reference proteome</keyword>
<dbReference type="EMBL" id="BGZK01001345">
    <property type="protein sequence ID" value="GBP77759.1"/>
    <property type="molecule type" value="Genomic_DNA"/>
</dbReference>
<dbReference type="AlphaFoldDB" id="A0A4C1YT18"/>
<reference evidence="1 2" key="1">
    <citation type="journal article" date="2019" name="Commun. Biol.">
        <title>The bagworm genome reveals a unique fibroin gene that provides high tensile strength.</title>
        <authorList>
            <person name="Kono N."/>
            <person name="Nakamura H."/>
            <person name="Ohtoshi R."/>
            <person name="Tomita M."/>
            <person name="Numata K."/>
            <person name="Arakawa K."/>
        </authorList>
    </citation>
    <scope>NUCLEOTIDE SEQUENCE [LARGE SCALE GENOMIC DNA]</scope>
</reference>